<dbReference type="VEuPathDB" id="FungiDB:ASPGLDRAFT_38071"/>
<feature type="region of interest" description="Disordered" evidence="1">
    <location>
        <begin position="98"/>
        <end position="120"/>
    </location>
</feature>
<keyword evidence="3" id="KW-1185">Reference proteome</keyword>
<protein>
    <submittedName>
        <fullName evidence="2">Uncharacterized protein</fullName>
    </submittedName>
</protein>
<feature type="compositionally biased region" description="Basic and acidic residues" evidence="1">
    <location>
        <begin position="103"/>
        <end position="120"/>
    </location>
</feature>
<evidence type="ECO:0000256" key="1">
    <source>
        <dbReference type="SAM" id="MobiDB-lite"/>
    </source>
</evidence>
<reference evidence="3" key="1">
    <citation type="journal article" date="2017" name="Genome Biol.">
        <title>Comparative genomics reveals high biological diversity and specific adaptations in the industrially and medically important fungal genus Aspergillus.</title>
        <authorList>
            <person name="de Vries R.P."/>
            <person name="Riley R."/>
            <person name="Wiebenga A."/>
            <person name="Aguilar-Osorio G."/>
            <person name="Amillis S."/>
            <person name="Uchima C.A."/>
            <person name="Anderluh G."/>
            <person name="Asadollahi M."/>
            <person name="Askin M."/>
            <person name="Barry K."/>
            <person name="Battaglia E."/>
            <person name="Bayram O."/>
            <person name="Benocci T."/>
            <person name="Braus-Stromeyer S.A."/>
            <person name="Caldana C."/>
            <person name="Canovas D."/>
            <person name="Cerqueira G.C."/>
            <person name="Chen F."/>
            <person name="Chen W."/>
            <person name="Choi C."/>
            <person name="Clum A."/>
            <person name="Dos Santos R.A."/>
            <person name="Damasio A.R."/>
            <person name="Diallinas G."/>
            <person name="Emri T."/>
            <person name="Fekete E."/>
            <person name="Flipphi M."/>
            <person name="Freyberg S."/>
            <person name="Gallo A."/>
            <person name="Gournas C."/>
            <person name="Habgood R."/>
            <person name="Hainaut M."/>
            <person name="Harispe M.L."/>
            <person name="Henrissat B."/>
            <person name="Hilden K.S."/>
            <person name="Hope R."/>
            <person name="Hossain A."/>
            <person name="Karabika E."/>
            <person name="Karaffa L."/>
            <person name="Karanyi Z."/>
            <person name="Krasevec N."/>
            <person name="Kuo A."/>
            <person name="Kusch H."/>
            <person name="LaButti K."/>
            <person name="Lagendijk E.L."/>
            <person name="Lapidus A."/>
            <person name="Levasseur A."/>
            <person name="Lindquist E."/>
            <person name="Lipzen A."/>
            <person name="Logrieco A.F."/>
            <person name="MacCabe A."/>
            <person name="Maekelae M.R."/>
            <person name="Malavazi I."/>
            <person name="Melin P."/>
            <person name="Meyer V."/>
            <person name="Mielnichuk N."/>
            <person name="Miskei M."/>
            <person name="Molnar A.P."/>
            <person name="Mule G."/>
            <person name="Ngan C.Y."/>
            <person name="Orejas M."/>
            <person name="Orosz E."/>
            <person name="Ouedraogo J.P."/>
            <person name="Overkamp K.M."/>
            <person name="Park H.-S."/>
            <person name="Perrone G."/>
            <person name="Piumi F."/>
            <person name="Punt P.J."/>
            <person name="Ram A.F."/>
            <person name="Ramon A."/>
            <person name="Rauscher S."/>
            <person name="Record E."/>
            <person name="Riano-Pachon D.M."/>
            <person name="Robert V."/>
            <person name="Roehrig J."/>
            <person name="Ruller R."/>
            <person name="Salamov A."/>
            <person name="Salih N.S."/>
            <person name="Samson R.A."/>
            <person name="Sandor E."/>
            <person name="Sanguinetti M."/>
            <person name="Schuetze T."/>
            <person name="Sepcic K."/>
            <person name="Shelest E."/>
            <person name="Sherlock G."/>
            <person name="Sophianopoulou V."/>
            <person name="Squina F.M."/>
            <person name="Sun H."/>
            <person name="Susca A."/>
            <person name="Todd R.B."/>
            <person name="Tsang A."/>
            <person name="Unkles S.E."/>
            <person name="van de Wiele N."/>
            <person name="van Rossen-Uffink D."/>
            <person name="Oliveira J.V."/>
            <person name="Vesth T.C."/>
            <person name="Visser J."/>
            <person name="Yu J.-H."/>
            <person name="Zhou M."/>
            <person name="Andersen M.R."/>
            <person name="Archer D.B."/>
            <person name="Baker S.E."/>
            <person name="Benoit I."/>
            <person name="Brakhage A.A."/>
            <person name="Braus G.H."/>
            <person name="Fischer R."/>
            <person name="Frisvad J.C."/>
            <person name="Goldman G.H."/>
            <person name="Houbraken J."/>
            <person name="Oakley B."/>
            <person name="Pocsi I."/>
            <person name="Scazzocchio C."/>
            <person name="Seiboth B."/>
            <person name="vanKuyk P.A."/>
            <person name="Wortman J."/>
            <person name="Dyer P.S."/>
            <person name="Grigoriev I.V."/>
        </authorList>
    </citation>
    <scope>NUCLEOTIDE SEQUENCE [LARGE SCALE GENOMIC DNA]</scope>
    <source>
        <strain evidence="3">CBS 516.65</strain>
    </source>
</reference>
<accession>A0A1L9VBK4</accession>
<name>A0A1L9VBK4_ASPGL</name>
<evidence type="ECO:0000313" key="2">
    <source>
        <dbReference type="EMBL" id="OJJ81280.1"/>
    </source>
</evidence>
<dbReference type="AlphaFoldDB" id="A0A1L9VBK4"/>
<dbReference type="STRING" id="1160497.A0A1L9VBK4"/>
<proteinExistence type="predicted"/>
<gene>
    <name evidence="2" type="ORF">ASPGLDRAFT_38071</name>
</gene>
<dbReference type="RefSeq" id="XP_022397978.1">
    <property type="nucleotide sequence ID" value="XM_022544902.1"/>
</dbReference>
<dbReference type="GeneID" id="34461163"/>
<sequence length="120" mass="13541">MGGVDKLAGSEYPSAEAFWEYVRAQLVVLPRQKRSFPTKDALREVRLQNPKLSGSEEVDLHSLVNGGLDVDPTLAAARGAVLYARWRQEAPFGCVERDECEEERQRERQGKSPRVIDDEL</sequence>
<dbReference type="EMBL" id="KV878906">
    <property type="protein sequence ID" value="OJJ81280.1"/>
    <property type="molecule type" value="Genomic_DNA"/>
</dbReference>
<organism evidence="2 3">
    <name type="scientific">Aspergillus glaucus CBS 516.65</name>
    <dbReference type="NCBI Taxonomy" id="1160497"/>
    <lineage>
        <taxon>Eukaryota</taxon>
        <taxon>Fungi</taxon>
        <taxon>Dikarya</taxon>
        <taxon>Ascomycota</taxon>
        <taxon>Pezizomycotina</taxon>
        <taxon>Eurotiomycetes</taxon>
        <taxon>Eurotiomycetidae</taxon>
        <taxon>Eurotiales</taxon>
        <taxon>Aspergillaceae</taxon>
        <taxon>Aspergillus</taxon>
        <taxon>Aspergillus subgen. Aspergillus</taxon>
    </lineage>
</organism>
<dbReference type="OrthoDB" id="3643156at2759"/>
<dbReference type="Proteomes" id="UP000184300">
    <property type="component" value="Unassembled WGS sequence"/>
</dbReference>
<evidence type="ECO:0000313" key="3">
    <source>
        <dbReference type="Proteomes" id="UP000184300"/>
    </source>
</evidence>